<protein>
    <submittedName>
        <fullName evidence="1">Uncharacterized protein</fullName>
    </submittedName>
</protein>
<reference evidence="1" key="2">
    <citation type="submission" date="2020-09" db="EMBL/GenBank/DDBJ databases">
        <authorList>
            <person name="Sun Q."/>
            <person name="Sedlacek I."/>
        </authorList>
    </citation>
    <scope>NUCLEOTIDE SEQUENCE</scope>
    <source>
        <strain evidence="1">CCM 7905</strain>
    </source>
</reference>
<sequence>MYPDRLTVMSEQPLTLDYFTGRVDQVRKAIEKAIEEAGAYGSDQLMTDLEWTQYVHDHVHVTDEGDNRLVDDPKTTSHLGELVERYRVH</sequence>
<dbReference type="AlphaFoldDB" id="A0A917FW78"/>
<organism evidence="1 2">
    <name type="scientific">Rhodococcoides trifolii</name>
    <dbReference type="NCBI Taxonomy" id="908250"/>
    <lineage>
        <taxon>Bacteria</taxon>
        <taxon>Bacillati</taxon>
        <taxon>Actinomycetota</taxon>
        <taxon>Actinomycetes</taxon>
        <taxon>Mycobacteriales</taxon>
        <taxon>Nocardiaceae</taxon>
        <taxon>Rhodococcoides</taxon>
    </lineage>
</organism>
<dbReference type="EMBL" id="BMCU01000002">
    <property type="protein sequence ID" value="GGG08764.1"/>
    <property type="molecule type" value="Genomic_DNA"/>
</dbReference>
<evidence type="ECO:0000313" key="1">
    <source>
        <dbReference type="EMBL" id="GGG08764.1"/>
    </source>
</evidence>
<evidence type="ECO:0000313" key="2">
    <source>
        <dbReference type="Proteomes" id="UP000654257"/>
    </source>
</evidence>
<gene>
    <name evidence="1" type="ORF">GCM10007304_23550</name>
</gene>
<dbReference type="Proteomes" id="UP000654257">
    <property type="component" value="Unassembled WGS sequence"/>
</dbReference>
<comment type="caution">
    <text evidence="1">The sequence shown here is derived from an EMBL/GenBank/DDBJ whole genome shotgun (WGS) entry which is preliminary data.</text>
</comment>
<reference evidence="1" key="1">
    <citation type="journal article" date="2014" name="Int. J. Syst. Evol. Microbiol.">
        <title>Complete genome sequence of Corynebacterium casei LMG S-19264T (=DSM 44701T), isolated from a smear-ripened cheese.</title>
        <authorList>
            <consortium name="US DOE Joint Genome Institute (JGI-PGF)"/>
            <person name="Walter F."/>
            <person name="Albersmeier A."/>
            <person name="Kalinowski J."/>
            <person name="Ruckert C."/>
        </authorList>
    </citation>
    <scope>NUCLEOTIDE SEQUENCE</scope>
    <source>
        <strain evidence="1">CCM 7905</strain>
    </source>
</reference>
<keyword evidence="2" id="KW-1185">Reference proteome</keyword>
<proteinExistence type="predicted"/>
<name>A0A917FW78_9NOCA</name>
<accession>A0A917FW78</accession>